<feature type="domain" description="Peptidase M48" evidence="7">
    <location>
        <begin position="2"/>
        <end position="124"/>
    </location>
</feature>
<dbReference type="EMBL" id="AP020008">
    <property type="protein sequence ID" value="BBN20713.1"/>
    <property type="molecule type" value="Genomic_DNA"/>
</dbReference>
<keyword evidence="5 6" id="KW-0482">Metalloprotease</keyword>
<comment type="cofactor">
    <cofactor evidence="6">
        <name>Zn(2+)</name>
        <dbReference type="ChEBI" id="CHEBI:29105"/>
    </cofactor>
    <text evidence="6">Binds 1 zinc ion per subunit.</text>
</comment>
<name>A0A679E044_MARPO</name>
<dbReference type="GO" id="GO:0046872">
    <property type="term" value="F:metal ion binding"/>
    <property type="evidence" value="ECO:0007669"/>
    <property type="project" value="UniProtKB-KW"/>
</dbReference>
<evidence type="ECO:0000259" key="7">
    <source>
        <dbReference type="Pfam" id="PF01435"/>
    </source>
</evidence>
<dbReference type="GO" id="GO:0006508">
    <property type="term" value="P:proteolysis"/>
    <property type="evidence" value="ECO:0007669"/>
    <property type="project" value="UniProtKB-KW"/>
</dbReference>
<keyword evidence="3 6" id="KW-0378">Hydrolase</keyword>
<gene>
    <name evidence="8" type="ORF">Mp_zg00470</name>
</gene>
<evidence type="ECO:0000256" key="3">
    <source>
        <dbReference type="ARBA" id="ARBA00022801"/>
    </source>
</evidence>
<keyword evidence="4 6" id="KW-0862">Zinc</keyword>
<keyword evidence="1 6" id="KW-0645">Protease</keyword>
<dbReference type="PANTHER" id="PTHR10120">
    <property type="entry name" value="CAAX PRENYL PROTEASE 1"/>
    <property type="match status" value="1"/>
</dbReference>
<comment type="similarity">
    <text evidence="6">Belongs to the peptidase M48 family.</text>
</comment>
<accession>A0A679E044</accession>
<proteinExistence type="inferred from homology"/>
<dbReference type="AlphaFoldDB" id="A0A679E044"/>
<evidence type="ECO:0000256" key="5">
    <source>
        <dbReference type="ARBA" id="ARBA00023049"/>
    </source>
</evidence>
<dbReference type="GO" id="GO:0004222">
    <property type="term" value="F:metalloendopeptidase activity"/>
    <property type="evidence" value="ECO:0007669"/>
    <property type="project" value="InterPro"/>
</dbReference>
<organism evidence="8">
    <name type="scientific">Marchantia polymorpha subsp. ruderalis</name>
    <dbReference type="NCBI Taxonomy" id="1480154"/>
    <lineage>
        <taxon>Eukaryota</taxon>
        <taxon>Viridiplantae</taxon>
        <taxon>Streptophyta</taxon>
        <taxon>Embryophyta</taxon>
        <taxon>Marchantiophyta</taxon>
        <taxon>Marchantiopsida</taxon>
        <taxon>Marchantiidae</taxon>
        <taxon>Marchantiales</taxon>
        <taxon>Marchantiaceae</taxon>
        <taxon>Marchantia</taxon>
    </lineage>
</organism>
<protein>
    <recommendedName>
        <fullName evidence="7">Peptidase M48 domain-containing protein</fullName>
    </recommendedName>
</protein>
<dbReference type="InterPro" id="IPR001915">
    <property type="entry name" value="Peptidase_M48"/>
</dbReference>
<evidence type="ECO:0000313" key="8">
    <source>
        <dbReference type="EMBL" id="BBN20713.1"/>
    </source>
</evidence>
<reference evidence="8" key="1">
    <citation type="journal article" date="2019" name="Curr. Biol.">
        <title>Chromatin organization in early land plants reveals an ancestral association between H3K27me3, transposons, and constitutive heterochromatin.</title>
        <authorList>
            <person name="Montgomery S.A."/>
            <person name="Tanizawa Y."/>
            <person name="Galik B."/>
            <person name="Wang N."/>
            <person name="Ito T."/>
            <person name="Mochizuki T."/>
            <person name="Akimcheva S."/>
            <person name="Bowman J."/>
            <person name="Cognat V."/>
            <person name="Drouard L."/>
            <person name="Ekker H."/>
            <person name="Houng S."/>
            <person name="Kohchi T."/>
            <person name="Lin S."/>
            <person name="Liu L.D."/>
            <person name="Nakamura Y."/>
            <person name="Valeeva L.R."/>
            <person name="Shakirov E.V."/>
            <person name="Shippen D.E."/>
            <person name="Wei W."/>
            <person name="Yagura M."/>
            <person name="Yamaoka S."/>
            <person name="Yamato K.T."/>
            <person name="Liu C."/>
            <person name="Berger F."/>
        </authorList>
    </citation>
    <scope>NUCLEOTIDE SEQUENCE</scope>
    <source>
        <strain evidence="8">Tak-1</strain>
    </source>
</reference>
<evidence type="ECO:0000256" key="4">
    <source>
        <dbReference type="ARBA" id="ARBA00022833"/>
    </source>
</evidence>
<keyword evidence="2" id="KW-0479">Metal-binding</keyword>
<sequence>MYSFVAMQVLTLLQFGGYTLVRNSTDLFRSFGFSTQPVLIGLVLFQHTIMPLQHLVSFGLNLVSRAFEFQADAFARKLGYADSLRGLIKLQEESLSAMNTNPWYSAYHYSHPPLVERLQALDKYTKKDE</sequence>
<evidence type="ECO:0000256" key="2">
    <source>
        <dbReference type="ARBA" id="ARBA00022723"/>
    </source>
</evidence>
<evidence type="ECO:0000256" key="6">
    <source>
        <dbReference type="RuleBase" id="RU003983"/>
    </source>
</evidence>
<dbReference type="Pfam" id="PF01435">
    <property type="entry name" value="Peptidase_M48"/>
    <property type="match status" value="1"/>
</dbReference>
<evidence type="ECO:0000256" key="1">
    <source>
        <dbReference type="ARBA" id="ARBA00022670"/>
    </source>
</evidence>